<organism evidence="1 2">
    <name type="scientific">Rufibacter latericius</name>
    <dbReference type="NCBI Taxonomy" id="2487040"/>
    <lineage>
        <taxon>Bacteria</taxon>
        <taxon>Pseudomonadati</taxon>
        <taxon>Bacteroidota</taxon>
        <taxon>Cytophagia</taxon>
        <taxon>Cytophagales</taxon>
        <taxon>Hymenobacteraceae</taxon>
        <taxon>Rufibacter</taxon>
    </lineage>
</organism>
<gene>
    <name evidence="1" type="ORF">EFB08_19410</name>
</gene>
<dbReference type="InterPro" id="IPR002816">
    <property type="entry name" value="TraB/PrgY/GumN_fam"/>
</dbReference>
<dbReference type="CDD" id="cd14789">
    <property type="entry name" value="Tiki"/>
    <property type="match status" value="1"/>
</dbReference>
<dbReference type="EMBL" id="RJJD01000015">
    <property type="protein sequence ID" value="RNI23693.1"/>
    <property type="molecule type" value="Genomic_DNA"/>
</dbReference>
<comment type="caution">
    <text evidence="1">The sequence shown here is derived from an EMBL/GenBank/DDBJ whole genome shotgun (WGS) entry which is preliminary data.</text>
</comment>
<dbReference type="PANTHER" id="PTHR40590:SF1">
    <property type="entry name" value="CYTOPLASMIC PROTEIN"/>
    <property type="match status" value="1"/>
</dbReference>
<keyword evidence="2" id="KW-1185">Reference proteome</keyword>
<dbReference type="AlphaFoldDB" id="A0A3M9MFP3"/>
<proteinExistence type="predicted"/>
<sequence length="302" mass="34595">MLKFCNLLFMGTYKAAFFWFFFSLVLGISFPKTGVCASPEAPTNSLLWKVSGKGIKTSYLYGTFHLVPKNQFVLPSKVKQKLLKSQTVVFEVDLDSPKLTRLLSKTMRMNQPLESLMTAQDYNLLTNFVQDSLERNMQQFRYIKPGFLGQLLLYPKLLGYSPESYDLALLDMAKKWHKSIYVLETPEEQVALFDQSTLEAQTSQLLNNVKQFDKQRKLMKNMLTLYQQEDLSGLYNLITSQEDSKSNDLLLDERNHKWLAPMVDMMKKNTSFVAVGAAHLAGEEGLIQLLRAQGYKVEPVLN</sequence>
<evidence type="ECO:0000313" key="2">
    <source>
        <dbReference type="Proteomes" id="UP000272117"/>
    </source>
</evidence>
<reference evidence="1 2" key="1">
    <citation type="submission" date="2018-11" db="EMBL/GenBank/DDBJ databases">
        <title>Rufibacter latericius sp. nov., isolated from water in Baiyang Lake.</title>
        <authorList>
            <person name="Yang Y."/>
        </authorList>
    </citation>
    <scope>NUCLEOTIDE SEQUENCE [LARGE SCALE GENOMIC DNA]</scope>
    <source>
        <strain evidence="1 2">R-22-1c-1</strain>
    </source>
</reference>
<evidence type="ECO:0000313" key="1">
    <source>
        <dbReference type="EMBL" id="RNI23693.1"/>
    </source>
</evidence>
<accession>A0A3M9MFP3</accession>
<protein>
    <submittedName>
        <fullName evidence="1">TraB/GumN family protein</fullName>
    </submittedName>
</protein>
<name>A0A3M9MFP3_9BACT</name>
<dbReference type="InterPro" id="IPR047111">
    <property type="entry name" value="YbaP-like"/>
</dbReference>
<dbReference type="Pfam" id="PF01963">
    <property type="entry name" value="TraB_PrgY_gumN"/>
    <property type="match status" value="1"/>
</dbReference>
<dbReference type="PANTHER" id="PTHR40590">
    <property type="entry name" value="CYTOPLASMIC PROTEIN-RELATED"/>
    <property type="match status" value="1"/>
</dbReference>
<dbReference type="Proteomes" id="UP000272117">
    <property type="component" value="Unassembled WGS sequence"/>
</dbReference>